<name>A0A3M7SQF1_BRAPC</name>
<keyword evidence="1" id="KW-0472">Membrane</keyword>
<dbReference type="Gene3D" id="1.20.140.150">
    <property type="match status" value="1"/>
</dbReference>
<keyword evidence="3" id="KW-1185">Reference proteome</keyword>
<organism evidence="2 3">
    <name type="scientific">Brachionus plicatilis</name>
    <name type="common">Marine rotifer</name>
    <name type="synonym">Brachionus muelleri</name>
    <dbReference type="NCBI Taxonomy" id="10195"/>
    <lineage>
        <taxon>Eukaryota</taxon>
        <taxon>Metazoa</taxon>
        <taxon>Spiralia</taxon>
        <taxon>Gnathifera</taxon>
        <taxon>Rotifera</taxon>
        <taxon>Eurotatoria</taxon>
        <taxon>Monogononta</taxon>
        <taxon>Pseudotrocha</taxon>
        <taxon>Ploima</taxon>
        <taxon>Brachionidae</taxon>
        <taxon>Brachionus</taxon>
    </lineage>
</organism>
<feature type="transmembrane region" description="Helical" evidence="1">
    <location>
        <begin position="7"/>
        <end position="30"/>
    </location>
</feature>
<reference evidence="2 3" key="1">
    <citation type="journal article" date="2018" name="Sci. Rep.">
        <title>Genomic signatures of local adaptation to the degree of environmental predictability in rotifers.</title>
        <authorList>
            <person name="Franch-Gras L."/>
            <person name="Hahn C."/>
            <person name="Garcia-Roger E.M."/>
            <person name="Carmona M.J."/>
            <person name="Serra M."/>
            <person name="Gomez A."/>
        </authorList>
    </citation>
    <scope>NUCLEOTIDE SEQUENCE [LARGE SCALE GENOMIC DNA]</scope>
    <source>
        <strain evidence="2">HYR1</strain>
    </source>
</reference>
<evidence type="ECO:0000313" key="2">
    <source>
        <dbReference type="EMBL" id="RNA38054.1"/>
    </source>
</evidence>
<keyword evidence="1" id="KW-1133">Transmembrane helix</keyword>
<keyword evidence="1" id="KW-0812">Transmembrane</keyword>
<proteinExistence type="predicted"/>
<feature type="transmembrane region" description="Helical" evidence="1">
    <location>
        <begin position="76"/>
        <end position="101"/>
    </location>
</feature>
<sequence>MLTFETILPYLLMKLTLVFELISFLSSHMIDSRNFTSLHEGIFQRCVYPVSQDPYTFKCLWWSADTFNTDRTPLQLVTVLAFISMFLIGLTLLFGVVSGYLTELRGTNYKPSMSIALIANAIILLIILIVYSFVYAGDTKVIPGVSTTLVFSWSYYTLFGALATNILALVFLMYNPLRGFK</sequence>
<dbReference type="AlphaFoldDB" id="A0A3M7SQF1"/>
<evidence type="ECO:0000256" key="1">
    <source>
        <dbReference type="SAM" id="Phobius"/>
    </source>
</evidence>
<feature type="transmembrane region" description="Helical" evidence="1">
    <location>
        <begin position="153"/>
        <end position="174"/>
    </location>
</feature>
<evidence type="ECO:0000313" key="3">
    <source>
        <dbReference type="Proteomes" id="UP000276133"/>
    </source>
</evidence>
<accession>A0A3M7SQF1</accession>
<feature type="transmembrane region" description="Helical" evidence="1">
    <location>
        <begin position="113"/>
        <end position="133"/>
    </location>
</feature>
<protein>
    <submittedName>
        <fullName evidence="2">Uncharacterized protein</fullName>
    </submittedName>
</protein>
<gene>
    <name evidence="2" type="ORF">BpHYR1_051011</name>
</gene>
<comment type="caution">
    <text evidence="2">The sequence shown here is derived from an EMBL/GenBank/DDBJ whole genome shotgun (WGS) entry which is preliminary data.</text>
</comment>
<dbReference type="Proteomes" id="UP000276133">
    <property type="component" value="Unassembled WGS sequence"/>
</dbReference>
<dbReference type="EMBL" id="REGN01000928">
    <property type="protein sequence ID" value="RNA38054.1"/>
    <property type="molecule type" value="Genomic_DNA"/>
</dbReference>